<protein>
    <recommendedName>
        <fullName evidence="3">DUF1795 domain-containing protein</fullName>
    </recommendedName>
</protein>
<proteinExistence type="predicted"/>
<reference evidence="2" key="1">
    <citation type="submission" date="2017-05" db="EMBL/GenBank/DDBJ databases">
        <authorList>
            <person name="Kirkegaard R."/>
            <person name="Mcilroy J S."/>
        </authorList>
    </citation>
    <scope>NUCLEOTIDE SEQUENCE [LARGE SCALE GENOMIC DNA]</scope>
</reference>
<gene>
    <name evidence="1" type="ORF">CFX1CAM_2059</name>
</gene>
<organism evidence="1 2">
    <name type="scientific">Candidatus Brevifilum fermentans</name>
    <dbReference type="NCBI Taxonomy" id="1986204"/>
    <lineage>
        <taxon>Bacteria</taxon>
        <taxon>Bacillati</taxon>
        <taxon>Chloroflexota</taxon>
        <taxon>Anaerolineae</taxon>
        <taxon>Anaerolineales</taxon>
        <taxon>Anaerolineaceae</taxon>
        <taxon>Candidatus Brevifilum</taxon>
    </lineage>
</organism>
<sequence>MAFLITKEWLIDLSEDFDSRVEEGKLIYWKAGITVIAVPFRLPEETDKLSLLKQIQEKMPADTLETMVSTKGKLVGLGYTRINNEQNEIKRLSLYTFTASDTSCLQIAFYLDNPDDLPWAKSVWEHLIFHPAE</sequence>
<evidence type="ECO:0000313" key="1">
    <source>
        <dbReference type="EMBL" id="SMX55124.1"/>
    </source>
</evidence>
<dbReference type="EMBL" id="LT859958">
    <property type="protein sequence ID" value="SMX55124.1"/>
    <property type="molecule type" value="Genomic_DNA"/>
</dbReference>
<dbReference type="RefSeq" id="WP_087862910.1">
    <property type="nucleotide sequence ID" value="NZ_LT859958.1"/>
</dbReference>
<keyword evidence="2" id="KW-1185">Reference proteome</keyword>
<evidence type="ECO:0000313" key="2">
    <source>
        <dbReference type="Proteomes" id="UP000195514"/>
    </source>
</evidence>
<name>A0A1Y6K684_9CHLR</name>
<dbReference type="OrthoDB" id="4827574at2"/>
<evidence type="ECO:0008006" key="3">
    <source>
        <dbReference type="Google" id="ProtNLM"/>
    </source>
</evidence>
<accession>A0A1Y6K684</accession>
<dbReference type="AlphaFoldDB" id="A0A1Y6K684"/>
<dbReference type="Proteomes" id="UP000195514">
    <property type="component" value="Chromosome I"/>
</dbReference>
<dbReference type="KEGG" id="abat:CFX1CAM_2059"/>